<name>A0A9N9DZ15_9GLOM</name>
<protein>
    <submittedName>
        <fullName evidence="2">393_t:CDS:1</fullName>
    </submittedName>
</protein>
<dbReference type="Proteomes" id="UP000789739">
    <property type="component" value="Unassembled WGS sequence"/>
</dbReference>
<organism evidence="2 3">
    <name type="scientific">Paraglomus brasilianum</name>
    <dbReference type="NCBI Taxonomy" id="144538"/>
    <lineage>
        <taxon>Eukaryota</taxon>
        <taxon>Fungi</taxon>
        <taxon>Fungi incertae sedis</taxon>
        <taxon>Mucoromycota</taxon>
        <taxon>Glomeromycotina</taxon>
        <taxon>Glomeromycetes</taxon>
        <taxon>Paraglomerales</taxon>
        <taxon>Paraglomeraceae</taxon>
        <taxon>Paraglomus</taxon>
    </lineage>
</organism>
<feature type="non-terminal residue" evidence="2">
    <location>
        <position position="219"/>
    </location>
</feature>
<feature type="compositionally biased region" description="Basic and acidic residues" evidence="1">
    <location>
        <begin position="155"/>
        <end position="188"/>
    </location>
</feature>
<accession>A0A9N9DZ15</accession>
<feature type="compositionally biased region" description="Basic and acidic residues" evidence="1">
    <location>
        <begin position="17"/>
        <end position="28"/>
    </location>
</feature>
<dbReference type="EMBL" id="CAJVPI010003067">
    <property type="protein sequence ID" value="CAG8653689.1"/>
    <property type="molecule type" value="Genomic_DNA"/>
</dbReference>
<evidence type="ECO:0000256" key="1">
    <source>
        <dbReference type="SAM" id="MobiDB-lite"/>
    </source>
</evidence>
<feature type="compositionally biased region" description="Low complexity" evidence="1">
    <location>
        <begin position="42"/>
        <end position="61"/>
    </location>
</feature>
<feature type="compositionally biased region" description="Polar residues" evidence="1">
    <location>
        <begin position="142"/>
        <end position="153"/>
    </location>
</feature>
<reference evidence="2" key="1">
    <citation type="submission" date="2021-06" db="EMBL/GenBank/DDBJ databases">
        <authorList>
            <person name="Kallberg Y."/>
            <person name="Tangrot J."/>
            <person name="Rosling A."/>
        </authorList>
    </citation>
    <scope>NUCLEOTIDE SEQUENCE</scope>
    <source>
        <strain evidence="2">BR232B</strain>
    </source>
</reference>
<evidence type="ECO:0000313" key="3">
    <source>
        <dbReference type="Proteomes" id="UP000789739"/>
    </source>
</evidence>
<gene>
    <name evidence="2" type="ORF">PBRASI_LOCUS10397</name>
</gene>
<dbReference type="AlphaFoldDB" id="A0A9N9DZ15"/>
<proteinExistence type="predicted"/>
<dbReference type="OrthoDB" id="2435752at2759"/>
<keyword evidence="3" id="KW-1185">Reference proteome</keyword>
<sequence length="219" mass="25560">MERFENWLNQNQGLSPRTDKSHDRDQHVDSGSIDTSDKENVCPECSHSSPQHSPQCSHNQSNPHPTRQPKPGQKSDITNDPKKTAELNRLKKLIQTSRDLSTLETTYQNIKVNPLYQGKNRDDNKKELDDLYQLQKELLRSQQNLTNDPNSLNKGELDWQKDQKKRDEENKKKLDEHKENLKKDDKEFDEKNKKKYIADIEMDLIKKNVSGEQLSQKLG</sequence>
<comment type="caution">
    <text evidence="2">The sequence shown here is derived from an EMBL/GenBank/DDBJ whole genome shotgun (WGS) entry which is preliminary data.</text>
</comment>
<feature type="region of interest" description="Disordered" evidence="1">
    <location>
        <begin position="1"/>
        <end position="85"/>
    </location>
</feature>
<evidence type="ECO:0000313" key="2">
    <source>
        <dbReference type="EMBL" id="CAG8653689.1"/>
    </source>
</evidence>
<feature type="region of interest" description="Disordered" evidence="1">
    <location>
        <begin position="142"/>
        <end position="188"/>
    </location>
</feature>